<proteinExistence type="predicted"/>
<organism evidence="5 6">
    <name type="scientific">Nematostella vectensis</name>
    <name type="common">Starlet sea anemone</name>
    <dbReference type="NCBI Taxonomy" id="45351"/>
    <lineage>
        <taxon>Eukaryota</taxon>
        <taxon>Metazoa</taxon>
        <taxon>Cnidaria</taxon>
        <taxon>Anthozoa</taxon>
        <taxon>Hexacorallia</taxon>
        <taxon>Actiniaria</taxon>
        <taxon>Edwardsiidae</taxon>
        <taxon>Nematostella</taxon>
    </lineage>
</organism>
<dbReference type="OMA" id="QCRPDAQ"/>
<feature type="non-terminal residue" evidence="5">
    <location>
        <position position="1"/>
    </location>
</feature>
<keyword evidence="3" id="KW-0539">Nucleus</keyword>
<evidence type="ECO:0000256" key="4">
    <source>
        <dbReference type="PROSITE-ProRule" id="PRU00401"/>
    </source>
</evidence>
<name>A7SZA4_NEMVE</name>
<protein>
    <recommendedName>
        <fullName evidence="7">Phosphatase and actin regulator</fullName>
    </recommendedName>
</protein>
<dbReference type="PANTHER" id="PTHR22793">
    <property type="entry name" value="MYOCARDIN-RELATED TRANSCRIPTION FACTOR-RELATED"/>
    <property type="match status" value="1"/>
</dbReference>
<feature type="non-terminal residue" evidence="5">
    <location>
        <position position="120"/>
    </location>
</feature>
<keyword evidence="6" id="KW-1185">Reference proteome</keyword>
<dbReference type="GO" id="GO:0005634">
    <property type="term" value="C:nucleus"/>
    <property type="evidence" value="ECO:0007669"/>
    <property type="project" value="UniProtKB-SubCell"/>
</dbReference>
<comment type="subcellular location">
    <subcellularLocation>
        <location evidence="1">Nucleus</location>
    </subcellularLocation>
</comment>
<dbReference type="HOGENOM" id="CLU_121574_1_1_1"/>
<sequence>LERKLQLRRPREQLINQGIMPAAMTAPGLLSQKSKLERAKTGDLLQKKIRVRPNRAQLVQRHILDDTSVGVDPSLIAKQIQLKRKKLEDDLNDKLLARPGPLELVKENILEAGTAVGQAV</sequence>
<dbReference type="InParanoid" id="A7SZA4"/>
<feature type="repeat" description="RPEL" evidence="4">
    <location>
        <begin position="43"/>
        <end position="68"/>
    </location>
</feature>
<dbReference type="EMBL" id="DS469957">
    <property type="protein sequence ID" value="EDO30957.1"/>
    <property type="molecule type" value="Genomic_DNA"/>
</dbReference>
<dbReference type="Gene3D" id="6.10.150.10">
    <property type="match status" value="1"/>
</dbReference>
<evidence type="ECO:0000256" key="3">
    <source>
        <dbReference type="ARBA" id="ARBA00023242"/>
    </source>
</evidence>
<dbReference type="Gene3D" id="6.10.140.2040">
    <property type="match status" value="1"/>
</dbReference>
<dbReference type="InterPro" id="IPR043451">
    <property type="entry name" value="Myocardin-like"/>
</dbReference>
<dbReference type="AlphaFoldDB" id="A7SZA4"/>
<evidence type="ECO:0000256" key="2">
    <source>
        <dbReference type="ARBA" id="ARBA00022737"/>
    </source>
</evidence>
<dbReference type="PhylomeDB" id="A7SZA4"/>
<keyword evidence="2" id="KW-0677">Repeat</keyword>
<dbReference type="Pfam" id="PF02755">
    <property type="entry name" value="RPEL"/>
    <property type="match status" value="2"/>
</dbReference>
<reference evidence="5 6" key="1">
    <citation type="journal article" date="2007" name="Science">
        <title>Sea anemone genome reveals ancestral eumetazoan gene repertoire and genomic organization.</title>
        <authorList>
            <person name="Putnam N.H."/>
            <person name="Srivastava M."/>
            <person name="Hellsten U."/>
            <person name="Dirks B."/>
            <person name="Chapman J."/>
            <person name="Salamov A."/>
            <person name="Terry A."/>
            <person name="Shapiro H."/>
            <person name="Lindquist E."/>
            <person name="Kapitonov V.V."/>
            <person name="Jurka J."/>
            <person name="Genikhovich G."/>
            <person name="Grigoriev I.V."/>
            <person name="Lucas S.M."/>
            <person name="Steele R.E."/>
            <person name="Finnerty J.R."/>
            <person name="Technau U."/>
            <person name="Martindale M.Q."/>
            <person name="Rokhsar D.S."/>
        </authorList>
    </citation>
    <scope>NUCLEOTIDE SEQUENCE [LARGE SCALE GENOMIC DNA]</scope>
    <source>
        <strain evidence="6">CH2 X CH6</strain>
    </source>
</reference>
<dbReference type="Proteomes" id="UP000001593">
    <property type="component" value="Unassembled WGS sequence"/>
</dbReference>
<feature type="repeat" description="RPEL" evidence="4">
    <location>
        <begin position="1"/>
        <end position="24"/>
    </location>
</feature>
<evidence type="ECO:0000313" key="5">
    <source>
        <dbReference type="EMBL" id="EDO30957.1"/>
    </source>
</evidence>
<dbReference type="PROSITE" id="PS51073">
    <property type="entry name" value="RPEL"/>
    <property type="match status" value="3"/>
</dbReference>
<dbReference type="STRING" id="45351.A7SZA4"/>
<gene>
    <name evidence="5" type="ORF">NEMVEDRAFT_v1g4998</name>
</gene>
<evidence type="ECO:0000313" key="6">
    <source>
        <dbReference type="Proteomes" id="UP000001593"/>
    </source>
</evidence>
<dbReference type="PANTHER" id="PTHR22793:SF12">
    <property type="entry name" value="MYOCARDIN-RELATED TRANSCRIPTION FACTOR, ISOFORM H"/>
    <property type="match status" value="1"/>
</dbReference>
<dbReference type="SMART" id="SM00707">
    <property type="entry name" value="RPEL"/>
    <property type="match status" value="3"/>
</dbReference>
<evidence type="ECO:0000256" key="1">
    <source>
        <dbReference type="ARBA" id="ARBA00004123"/>
    </source>
</evidence>
<dbReference type="KEGG" id="nve:5501797"/>
<accession>A7SZA4</accession>
<dbReference type="InterPro" id="IPR004018">
    <property type="entry name" value="RPEL_repeat"/>
</dbReference>
<dbReference type="eggNOG" id="ENOG502QU1Z">
    <property type="taxonomic scope" value="Eukaryota"/>
</dbReference>
<feature type="repeat" description="RPEL" evidence="4">
    <location>
        <begin position="89"/>
        <end position="114"/>
    </location>
</feature>
<evidence type="ECO:0008006" key="7">
    <source>
        <dbReference type="Google" id="ProtNLM"/>
    </source>
</evidence>